<dbReference type="InterPro" id="IPR036680">
    <property type="entry name" value="SPOR-like_sf"/>
</dbReference>
<dbReference type="Proteomes" id="UP001200145">
    <property type="component" value="Unassembled WGS sequence"/>
</dbReference>
<reference evidence="1 2" key="1">
    <citation type="submission" date="2022-01" db="EMBL/GenBank/DDBJ databases">
        <title>Flavihumibacter sp. nov., isolated from sediment of a river.</title>
        <authorList>
            <person name="Liu H."/>
        </authorList>
    </citation>
    <scope>NUCLEOTIDE SEQUENCE [LARGE SCALE GENOMIC DNA]</scope>
    <source>
        <strain evidence="1 2">RY-1</strain>
    </source>
</reference>
<dbReference type="RefSeq" id="WP_234864602.1">
    <property type="nucleotide sequence ID" value="NZ_JAKEVY010000001.1"/>
</dbReference>
<dbReference type="Gene3D" id="3.30.70.1070">
    <property type="entry name" value="Sporulation related repeat"/>
    <property type="match status" value="1"/>
</dbReference>
<dbReference type="EMBL" id="JAKEVY010000001">
    <property type="protein sequence ID" value="MCF1714075.1"/>
    <property type="molecule type" value="Genomic_DNA"/>
</dbReference>
<protein>
    <submittedName>
        <fullName evidence="1">SPOR domain-containing protein</fullName>
    </submittedName>
</protein>
<accession>A0ABS9BFM3</accession>
<sequence>MKTLIILFFACVYTVIGYANPVVDTIIVKKDPRLDQLVRKQIEINEVTTRESRRNIPGFRIQVINTTDRNAAINAKTTVYRLFPELKAYLLYQAPYFRLRVGNFEDRKMAESYQRQLSREFKQNVYIVNDVIEVNPDKSMED</sequence>
<proteinExistence type="predicted"/>
<organism evidence="1 2">
    <name type="scientific">Flavihumibacter fluminis</name>
    <dbReference type="NCBI Taxonomy" id="2909236"/>
    <lineage>
        <taxon>Bacteria</taxon>
        <taxon>Pseudomonadati</taxon>
        <taxon>Bacteroidota</taxon>
        <taxon>Chitinophagia</taxon>
        <taxon>Chitinophagales</taxon>
        <taxon>Chitinophagaceae</taxon>
        <taxon>Flavihumibacter</taxon>
    </lineage>
</organism>
<evidence type="ECO:0000313" key="2">
    <source>
        <dbReference type="Proteomes" id="UP001200145"/>
    </source>
</evidence>
<keyword evidence="2" id="KW-1185">Reference proteome</keyword>
<evidence type="ECO:0000313" key="1">
    <source>
        <dbReference type="EMBL" id="MCF1714075.1"/>
    </source>
</evidence>
<comment type="caution">
    <text evidence="1">The sequence shown here is derived from an EMBL/GenBank/DDBJ whole genome shotgun (WGS) entry which is preliminary data.</text>
</comment>
<gene>
    <name evidence="1" type="ORF">L0U88_05500</name>
</gene>
<name>A0ABS9BFM3_9BACT</name>